<name>A0A6I6D1R2_9GAMM</name>
<accession>A0A6I6D1R2</accession>
<reference evidence="7 8" key="1">
    <citation type="submission" date="2019-11" db="EMBL/GenBank/DDBJ databases">
        <authorList>
            <person name="Zhang J."/>
            <person name="Sun C."/>
        </authorList>
    </citation>
    <scope>NUCLEOTIDE SEQUENCE [LARGE SCALE GENOMIC DNA]</scope>
    <source>
        <strain evidence="8">sp2</strain>
    </source>
</reference>
<protein>
    <submittedName>
        <fullName evidence="7">Tyrosine-type recombinase/integrase</fullName>
    </submittedName>
</protein>
<dbReference type="InterPro" id="IPR002104">
    <property type="entry name" value="Integrase_catalytic"/>
</dbReference>
<dbReference type="PANTHER" id="PTHR30349">
    <property type="entry name" value="PHAGE INTEGRASE-RELATED"/>
    <property type="match status" value="1"/>
</dbReference>
<evidence type="ECO:0000256" key="3">
    <source>
        <dbReference type="ARBA" id="ARBA00023125"/>
    </source>
</evidence>
<dbReference type="GO" id="GO:0015074">
    <property type="term" value="P:DNA integration"/>
    <property type="evidence" value="ECO:0007669"/>
    <property type="project" value="UniProtKB-KW"/>
</dbReference>
<dbReference type="GO" id="GO:0006310">
    <property type="term" value="P:DNA recombination"/>
    <property type="evidence" value="ECO:0007669"/>
    <property type="project" value="UniProtKB-KW"/>
</dbReference>
<feature type="domain" description="Tyr recombinase" evidence="6">
    <location>
        <begin position="515"/>
        <end position="761"/>
    </location>
</feature>
<keyword evidence="8" id="KW-1185">Reference proteome</keyword>
<evidence type="ECO:0000256" key="2">
    <source>
        <dbReference type="ARBA" id="ARBA00022908"/>
    </source>
</evidence>
<proteinExistence type="inferred from homology"/>
<dbReference type="PANTHER" id="PTHR30349:SF41">
    <property type="entry name" value="INTEGRASE_RECOMBINASE PROTEIN MJ0367-RELATED"/>
    <property type="match status" value="1"/>
</dbReference>
<gene>
    <name evidence="7" type="ORF">GM160_04275</name>
</gene>
<dbReference type="PROSITE" id="PS51898">
    <property type="entry name" value="TYR_RECOMBINASE"/>
    <property type="match status" value="1"/>
</dbReference>
<keyword evidence="3" id="KW-0238">DNA-binding</keyword>
<dbReference type="EMBL" id="CP046415">
    <property type="protein sequence ID" value="QGT78175.1"/>
    <property type="molecule type" value="Genomic_DNA"/>
</dbReference>
<sequence>MQVDHDEKTDQLLEEIGFQGTFGGNEHMALRKVLRAILAVGSKGQTISPQQLTALRKREPWLKTDANAKRLGRLLTGLNRVGWKCAIPPQTVKPPRPMALPATAKEASQSAEIHRLEQLLRRQWQDHASHPSGRLFLAGVLLVTRVGTGDQVACGILSRLRVMDVHDAGPAPGRFRTPIHGAASHAVCHEFVPPEPLKSLLLRQRKRRKRLGGQALLFGDATGTVNEDSSINDTMVRRLLNEYLAEIKRSDPAREHEIALPRTWSGLVASSHWLGREHGVPPAILQIPATYPLPKSALDTELWFDPRQPTPRGSKPPPDSVMRLGQRPQRIGETRADQITIIDEPRPDWGASARLAMRQFLHQVEKRCMTRKGGKVAPSKMKAFDSALSSSLDEADQLAPSGRSVLHLGLHWLGLRLGDRAIAVSTALTYLGRIFQRKLFDQWESLDMATWDDETVDEITAQLISDKRWSTKTQQDFMETWMQFLRFCASEDIQAISPDDLPSWNNDGSAAARPGRRTIITPFQFDHVLDSMDKLQGQRSLERDEHQAILILGFYAGLRSSEVLNLTAADVLSTHDELRINVLRSKTPAGRRAIPLHLILPSDRAYQPLARWVAHRQARVRNLGRSTRLDDLPLFGPLERQRRPSWDEVIERPLDFLRECLQTDIDFHGLRHSAASWLVLRAYAAYHSDFKQTLRHGDHPSFQDPALGRLREFFELFEPKGTDGKERMLVHIAKVLGHSTLQSLMLTYAHTLGPIQSHALRTASTWSQHLDRIATT</sequence>
<dbReference type="Proteomes" id="UP000427716">
    <property type="component" value="Chromosome"/>
</dbReference>
<dbReference type="InterPro" id="IPR013762">
    <property type="entry name" value="Integrase-like_cat_sf"/>
</dbReference>
<organism evidence="7 8">
    <name type="scientific">Guyparkeria halophila</name>
    <dbReference type="NCBI Taxonomy" id="47960"/>
    <lineage>
        <taxon>Bacteria</taxon>
        <taxon>Pseudomonadati</taxon>
        <taxon>Pseudomonadota</taxon>
        <taxon>Gammaproteobacteria</taxon>
        <taxon>Chromatiales</taxon>
        <taxon>Thioalkalibacteraceae</taxon>
        <taxon>Guyparkeria</taxon>
    </lineage>
</organism>
<dbReference type="RefSeq" id="WP_156573436.1">
    <property type="nucleotide sequence ID" value="NZ_CP046415.1"/>
</dbReference>
<dbReference type="Gene3D" id="1.10.443.10">
    <property type="entry name" value="Intergrase catalytic core"/>
    <property type="match status" value="1"/>
</dbReference>
<evidence type="ECO:0000256" key="1">
    <source>
        <dbReference type="ARBA" id="ARBA00008857"/>
    </source>
</evidence>
<comment type="similarity">
    <text evidence="1">Belongs to the 'phage' integrase family.</text>
</comment>
<dbReference type="InterPro" id="IPR050090">
    <property type="entry name" value="Tyrosine_recombinase_XerCD"/>
</dbReference>
<evidence type="ECO:0000256" key="5">
    <source>
        <dbReference type="SAM" id="MobiDB-lite"/>
    </source>
</evidence>
<keyword evidence="2" id="KW-0229">DNA integration</keyword>
<feature type="region of interest" description="Disordered" evidence="5">
    <location>
        <begin position="304"/>
        <end position="324"/>
    </location>
</feature>
<evidence type="ECO:0000313" key="8">
    <source>
        <dbReference type="Proteomes" id="UP000427716"/>
    </source>
</evidence>
<evidence type="ECO:0000256" key="4">
    <source>
        <dbReference type="ARBA" id="ARBA00023172"/>
    </source>
</evidence>
<dbReference type="AlphaFoldDB" id="A0A6I6D1R2"/>
<evidence type="ECO:0000313" key="7">
    <source>
        <dbReference type="EMBL" id="QGT78175.1"/>
    </source>
</evidence>
<dbReference type="GO" id="GO:0003677">
    <property type="term" value="F:DNA binding"/>
    <property type="evidence" value="ECO:0007669"/>
    <property type="project" value="UniProtKB-KW"/>
</dbReference>
<dbReference type="SUPFAM" id="SSF56349">
    <property type="entry name" value="DNA breaking-rejoining enzymes"/>
    <property type="match status" value="1"/>
</dbReference>
<keyword evidence="4" id="KW-0233">DNA recombination</keyword>
<dbReference type="KEGG" id="ghl:GM160_04275"/>
<dbReference type="CDD" id="cd00397">
    <property type="entry name" value="DNA_BRE_C"/>
    <property type="match status" value="1"/>
</dbReference>
<evidence type="ECO:0000259" key="6">
    <source>
        <dbReference type="PROSITE" id="PS51898"/>
    </source>
</evidence>
<dbReference type="InterPro" id="IPR011010">
    <property type="entry name" value="DNA_brk_join_enz"/>
</dbReference>